<protein>
    <recommendedName>
        <fullName evidence="10">Hexosyltransferase</fullName>
        <ecNumber evidence="10">2.4.1.-</ecNumber>
    </recommendedName>
</protein>
<evidence type="ECO:0000256" key="3">
    <source>
        <dbReference type="ARBA" id="ARBA00022676"/>
    </source>
</evidence>
<comment type="subcellular location">
    <subcellularLocation>
        <location evidence="1 10">Golgi apparatus membrane</location>
        <topology evidence="1 10">Single-pass type II membrane protein</topology>
    </subcellularLocation>
</comment>
<dbReference type="PANTHER" id="PTHR11214:SF314">
    <property type="entry name" value="HEXOSYLTRANSFERASE"/>
    <property type="match status" value="1"/>
</dbReference>
<evidence type="ECO:0000313" key="12">
    <source>
        <dbReference type="Proteomes" id="UP000242188"/>
    </source>
</evidence>
<dbReference type="GO" id="GO:0016758">
    <property type="term" value="F:hexosyltransferase activity"/>
    <property type="evidence" value="ECO:0007669"/>
    <property type="project" value="InterPro"/>
</dbReference>
<sequence length="335" mass="39358">MNIRCTSRGKRIRIFLFGFVVIVILSYVCFDSYEPLTVSGISQNTQLNEERKEKQVLMHPKLKCMEHATKNTVIMVLNKPSNSLQRKTIRQTWGHPQMQIKYNFSLYFVLGNEKNVEYHELHMENEDVLRVDVNENYFNITEKVIEAFNWATHSCYESRYFLKIDDDVYFHLKFLQEIQKVENYLPDDIILGDCLPETAPFRLTTKFSVSFEEYRFAKYPPYCGGPGYVMTLPTARKLYHEMTHTKTFMFEDVYVGIVAYKLGISIKPVDHFIYAMDGYLHYLNIQCAVIIHNLTPELITKMWNERNTTSIGKHDCSQSGKLIYILQNMFGLYNG</sequence>
<keyword evidence="9 10" id="KW-0472">Membrane</keyword>
<keyword evidence="3 10" id="KW-0328">Glycosyltransferase</keyword>
<feature type="transmembrane region" description="Helical" evidence="10">
    <location>
        <begin position="12"/>
        <end position="33"/>
    </location>
</feature>
<organism evidence="11 12">
    <name type="scientific">Mizuhopecten yessoensis</name>
    <name type="common">Japanese scallop</name>
    <name type="synonym">Patinopecten yessoensis</name>
    <dbReference type="NCBI Taxonomy" id="6573"/>
    <lineage>
        <taxon>Eukaryota</taxon>
        <taxon>Metazoa</taxon>
        <taxon>Spiralia</taxon>
        <taxon>Lophotrochozoa</taxon>
        <taxon>Mollusca</taxon>
        <taxon>Bivalvia</taxon>
        <taxon>Autobranchia</taxon>
        <taxon>Pteriomorphia</taxon>
        <taxon>Pectinida</taxon>
        <taxon>Pectinoidea</taxon>
        <taxon>Pectinidae</taxon>
        <taxon>Mizuhopecten</taxon>
    </lineage>
</organism>
<dbReference type="EMBL" id="NEDP02003762">
    <property type="protein sequence ID" value="OWF47869.1"/>
    <property type="molecule type" value="Genomic_DNA"/>
</dbReference>
<evidence type="ECO:0000256" key="1">
    <source>
        <dbReference type="ARBA" id="ARBA00004323"/>
    </source>
</evidence>
<gene>
    <name evidence="11" type="ORF">KP79_PYT22820</name>
</gene>
<keyword evidence="6 10" id="KW-0735">Signal-anchor</keyword>
<evidence type="ECO:0000256" key="4">
    <source>
        <dbReference type="ARBA" id="ARBA00022679"/>
    </source>
</evidence>
<keyword evidence="12" id="KW-1185">Reference proteome</keyword>
<evidence type="ECO:0000256" key="6">
    <source>
        <dbReference type="ARBA" id="ARBA00022968"/>
    </source>
</evidence>
<dbReference type="Pfam" id="PF01762">
    <property type="entry name" value="Galactosyl_T"/>
    <property type="match status" value="1"/>
</dbReference>
<proteinExistence type="inferred from homology"/>
<dbReference type="Gene3D" id="3.90.550.50">
    <property type="match status" value="1"/>
</dbReference>
<keyword evidence="4 11" id="KW-0808">Transferase</keyword>
<comment type="caution">
    <text evidence="11">The sequence shown here is derived from an EMBL/GenBank/DDBJ whole genome shotgun (WGS) entry which is preliminary data.</text>
</comment>
<evidence type="ECO:0000256" key="2">
    <source>
        <dbReference type="ARBA" id="ARBA00008661"/>
    </source>
</evidence>
<comment type="similarity">
    <text evidence="2 10">Belongs to the glycosyltransferase 31 family.</text>
</comment>
<dbReference type="Proteomes" id="UP000242188">
    <property type="component" value="Unassembled WGS sequence"/>
</dbReference>
<dbReference type="OrthoDB" id="2139606at2759"/>
<dbReference type="STRING" id="6573.A0A210QGP6"/>
<dbReference type="EC" id="2.4.1.-" evidence="10"/>
<evidence type="ECO:0000256" key="8">
    <source>
        <dbReference type="ARBA" id="ARBA00023034"/>
    </source>
</evidence>
<evidence type="ECO:0000313" key="11">
    <source>
        <dbReference type="EMBL" id="OWF47869.1"/>
    </source>
</evidence>
<keyword evidence="8 10" id="KW-0333">Golgi apparatus</keyword>
<accession>A0A210QGP6</accession>
<dbReference type="InterPro" id="IPR002659">
    <property type="entry name" value="Glyco_trans_31"/>
</dbReference>
<dbReference type="GO" id="GO:0006493">
    <property type="term" value="P:protein O-linked glycosylation"/>
    <property type="evidence" value="ECO:0007669"/>
    <property type="project" value="TreeGrafter"/>
</dbReference>
<keyword evidence="5 10" id="KW-0812">Transmembrane</keyword>
<evidence type="ECO:0000256" key="7">
    <source>
        <dbReference type="ARBA" id="ARBA00022989"/>
    </source>
</evidence>
<evidence type="ECO:0000256" key="5">
    <source>
        <dbReference type="ARBA" id="ARBA00022692"/>
    </source>
</evidence>
<dbReference type="PANTHER" id="PTHR11214">
    <property type="entry name" value="BETA-1,3-N-ACETYLGLUCOSAMINYLTRANSFERASE"/>
    <property type="match status" value="1"/>
</dbReference>
<evidence type="ECO:0000256" key="9">
    <source>
        <dbReference type="ARBA" id="ARBA00023136"/>
    </source>
</evidence>
<name>A0A210QGP6_MIZYE</name>
<reference evidence="11 12" key="1">
    <citation type="journal article" date="2017" name="Nat. Ecol. Evol.">
        <title>Scallop genome provides insights into evolution of bilaterian karyotype and development.</title>
        <authorList>
            <person name="Wang S."/>
            <person name="Zhang J."/>
            <person name="Jiao W."/>
            <person name="Li J."/>
            <person name="Xun X."/>
            <person name="Sun Y."/>
            <person name="Guo X."/>
            <person name="Huan P."/>
            <person name="Dong B."/>
            <person name="Zhang L."/>
            <person name="Hu X."/>
            <person name="Sun X."/>
            <person name="Wang J."/>
            <person name="Zhao C."/>
            <person name="Wang Y."/>
            <person name="Wang D."/>
            <person name="Huang X."/>
            <person name="Wang R."/>
            <person name="Lv J."/>
            <person name="Li Y."/>
            <person name="Zhang Z."/>
            <person name="Liu B."/>
            <person name="Lu W."/>
            <person name="Hui Y."/>
            <person name="Liang J."/>
            <person name="Zhou Z."/>
            <person name="Hou R."/>
            <person name="Li X."/>
            <person name="Liu Y."/>
            <person name="Li H."/>
            <person name="Ning X."/>
            <person name="Lin Y."/>
            <person name="Zhao L."/>
            <person name="Xing Q."/>
            <person name="Dou J."/>
            <person name="Li Y."/>
            <person name="Mao J."/>
            <person name="Guo H."/>
            <person name="Dou H."/>
            <person name="Li T."/>
            <person name="Mu C."/>
            <person name="Jiang W."/>
            <person name="Fu Q."/>
            <person name="Fu X."/>
            <person name="Miao Y."/>
            <person name="Liu J."/>
            <person name="Yu Q."/>
            <person name="Li R."/>
            <person name="Liao H."/>
            <person name="Li X."/>
            <person name="Kong Y."/>
            <person name="Jiang Z."/>
            <person name="Chourrout D."/>
            <person name="Li R."/>
            <person name="Bao Z."/>
        </authorList>
    </citation>
    <scope>NUCLEOTIDE SEQUENCE [LARGE SCALE GENOMIC DNA]</scope>
    <source>
        <strain evidence="11 12">PY_sf001</strain>
    </source>
</reference>
<dbReference type="AlphaFoldDB" id="A0A210QGP6"/>
<keyword evidence="7 10" id="KW-1133">Transmembrane helix</keyword>
<evidence type="ECO:0000256" key="10">
    <source>
        <dbReference type="RuleBase" id="RU363063"/>
    </source>
</evidence>
<dbReference type="GO" id="GO:0000139">
    <property type="term" value="C:Golgi membrane"/>
    <property type="evidence" value="ECO:0007669"/>
    <property type="project" value="UniProtKB-SubCell"/>
</dbReference>